<keyword evidence="3" id="KW-1185">Reference proteome</keyword>
<evidence type="ECO:0000313" key="2">
    <source>
        <dbReference type="EMBL" id="QDV06248.1"/>
    </source>
</evidence>
<keyword evidence="1" id="KW-0472">Membrane</keyword>
<sequence length="179" mass="19472">MTLVELSVAIVIFTVATGMLLQLIASGRGLRETTRQEWLATSVAQNVLEQMRALDFHDISACYDADPFNDPGGPGTAPGAAFAVDGLEPTAADLDGLEGEIVLPVVNLGTEVAPDWQVREDQGDPLLGLPRDLNGDAIINAADHRADYTILPVLVRIRWRGRYGPRELRFFSSMTQMKP</sequence>
<feature type="transmembrane region" description="Helical" evidence="1">
    <location>
        <begin position="6"/>
        <end position="25"/>
    </location>
</feature>
<organism evidence="2 3">
    <name type="scientific">Saltatorellus ferox</name>
    <dbReference type="NCBI Taxonomy" id="2528018"/>
    <lineage>
        <taxon>Bacteria</taxon>
        <taxon>Pseudomonadati</taxon>
        <taxon>Planctomycetota</taxon>
        <taxon>Planctomycetia</taxon>
        <taxon>Planctomycetia incertae sedis</taxon>
        <taxon>Saltatorellus</taxon>
    </lineage>
</organism>
<protein>
    <recommendedName>
        <fullName evidence="4">Pseudopilin GspJ</fullName>
    </recommendedName>
</protein>
<name>A0A518EQ74_9BACT</name>
<dbReference type="RefSeq" id="WP_419191132.1">
    <property type="nucleotide sequence ID" value="NZ_CP036434.1"/>
</dbReference>
<keyword evidence="1" id="KW-0812">Transmembrane</keyword>
<evidence type="ECO:0008006" key="4">
    <source>
        <dbReference type="Google" id="ProtNLM"/>
    </source>
</evidence>
<keyword evidence="1" id="KW-1133">Transmembrane helix</keyword>
<reference evidence="2 3" key="1">
    <citation type="submission" date="2019-02" db="EMBL/GenBank/DDBJ databases">
        <title>Deep-cultivation of Planctomycetes and their phenomic and genomic characterization uncovers novel biology.</title>
        <authorList>
            <person name="Wiegand S."/>
            <person name="Jogler M."/>
            <person name="Boedeker C."/>
            <person name="Pinto D."/>
            <person name="Vollmers J."/>
            <person name="Rivas-Marin E."/>
            <person name="Kohn T."/>
            <person name="Peeters S.H."/>
            <person name="Heuer A."/>
            <person name="Rast P."/>
            <person name="Oberbeckmann S."/>
            <person name="Bunk B."/>
            <person name="Jeske O."/>
            <person name="Meyerdierks A."/>
            <person name="Storesund J.E."/>
            <person name="Kallscheuer N."/>
            <person name="Luecker S."/>
            <person name="Lage O.M."/>
            <person name="Pohl T."/>
            <person name="Merkel B.J."/>
            <person name="Hornburger P."/>
            <person name="Mueller R.-W."/>
            <person name="Bruemmer F."/>
            <person name="Labrenz M."/>
            <person name="Spormann A.M."/>
            <person name="Op den Camp H."/>
            <person name="Overmann J."/>
            <person name="Amann R."/>
            <person name="Jetten M.S.M."/>
            <person name="Mascher T."/>
            <person name="Medema M.H."/>
            <person name="Devos D.P."/>
            <person name="Kaster A.-K."/>
            <person name="Ovreas L."/>
            <person name="Rohde M."/>
            <person name="Galperin M.Y."/>
            <person name="Jogler C."/>
        </authorList>
    </citation>
    <scope>NUCLEOTIDE SEQUENCE [LARGE SCALE GENOMIC DNA]</scope>
    <source>
        <strain evidence="2 3">Poly30</strain>
    </source>
</reference>
<proteinExistence type="predicted"/>
<evidence type="ECO:0000256" key="1">
    <source>
        <dbReference type="SAM" id="Phobius"/>
    </source>
</evidence>
<dbReference type="Proteomes" id="UP000320390">
    <property type="component" value="Chromosome"/>
</dbReference>
<dbReference type="AlphaFoldDB" id="A0A518EQ74"/>
<gene>
    <name evidence="2" type="ORF">Poly30_17550</name>
</gene>
<evidence type="ECO:0000313" key="3">
    <source>
        <dbReference type="Proteomes" id="UP000320390"/>
    </source>
</evidence>
<accession>A0A518EQ74</accession>
<dbReference type="EMBL" id="CP036434">
    <property type="protein sequence ID" value="QDV06248.1"/>
    <property type="molecule type" value="Genomic_DNA"/>
</dbReference>